<dbReference type="AlphaFoldDB" id="A0A919LUI8"/>
<organism evidence="2 3">
    <name type="scientific">Klebsiella pneumoniae</name>
    <dbReference type="NCBI Taxonomy" id="573"/>
    <lineage>
        <taxon>Bacteria</taxon>
        <taxon>Pseudomonadati</taxon>
        <taxon>Pseudomonadota</taxon>
        <taxon>Gammaproteobacteria</taxon>
        <taxon>Enterobacterales</taxon>
        <taxon>Enterobacteriaceae</taxon>
        <taxon>Klebsiella/Raoultella group</taxon>
        <taxon>Klebsiella</taxon>
        <taxon>Klebsiella pneumoniae complex</taxon>
    </lineage>
</organism>
<accession>A0A919LUI8</accession>
<dbReference type="Proteomes" id="UP000655094">
    <property type="component" value="Unassembled WGS sequence"/>
</dbReference>
<reference evidence="2" key="1">
    <citation type="submission" date="2020-10" db="EMBL/GenBank/DDBJ databases">
        <title>Genome Sequence of ESBL Producing Zambian Clinical Strains.</title>
        <authorList>
            <person name="Shawa M."/>
            <person name="Furuta Y."/>
            <person name="Simbotwe M."/>
            <person name="Mulenga E."/>
            <person name="Mubanga M."/>
            <person name="Mulenga G."/>
            <person name="Kaile C."/>
            <person name="Zorigt T."/>
            <person name="Hang'ombe B."/>
            <person name="Higashi H."/>
        </authorList>
    </citation>
    <scope>NUCLEOTIDE SEQUENCE</scope>
    <source>
        <strain evidence="2">Zam_UTH_09</strain>
    </source>
</reference>
<evidence type="ECO:0000313" key="3">
    <source>
        <dbReference type="Proteomes" id="UP000655094"/>
    </source>
</evidence>
<feature type="transmembrane region" description="Helical" evidence="1">
    <location>
        <begin position="140"/>
        <end position="161"/>
    </location>
</feature>
<comment type="caution">
    <text evidence="2">The sequence shown here is derived from an EMBL/GenBank/DDBJ whole genome shotgun (WGS) entry which is preliminary data.</text>
</comment>
<keyword evidence="1" id="KW-0812">Transmembrane</keyword>
<gene>
    <name evidence="2" type="ORF">KPZU09_55640</name>
</gene>
<name>A0A919LUI8_KLEPN</name>
<keyword evidence="1" id="KW-1133">Transmembrane helix</keyword>
<evidence type="ECO:0000256" key="1">
    <source>
        <dbReference type="SAM" id="Phobius"/>
    </source>
</evidence>
<evidence type="ECO:0000313" key="2">
    <source>
        <dbReference type="EMBL" id="GHK55828.1"/>
    </source>
</evidence>
<dbReference type="EMBL" id="BNFF01000001">
    <property type="protein sequence ID" value="GHK55828.1"/>
    <property type="molecule type" value="Genomic_DNA"/>
</dbReference>
<keyword evidence="1" id="KW-0472">Membrane</keyword>
<sequence length="162" mass="17570">MDPAGGFEALHRRQLAAVGLVILYHQRHAAVAEDIAQLIQLLIVEEMAKGELQPQSVQGLRFREQRREIRVKLAVVGEQRLRRGVAGQQAVALNGGRQRGQSVELFRAAQLAADFDAVRAGVGDNGRTAACPPKDLTWSLPYAAVTTIIFLAIALLLPAFVA</sequence>
<protein>
    <submittedName>
        <fullName evidence="2">Uncharacterized protein</fullName>
    </submittedName>
</protein>
<proteinExistence type="predicted"/>